<organism evidence="10 11">
    <name type="scientific">Actinobacillus seminis</name>
    <dbReference type="NCBI Taxonomy" id="722"/>
    <lineage>
        <taxon>Bacteria</taxon>
        <taxon>Pseudomonadati</taxon>
        <taxon>Pseudomonadota</taxon>
        <taxon>Gammaproteobacteria</taxon>
        <taxon>Pasteurellales</taxon>
        <taxon>Pasteurellaceae</taxon>
        <taxon>Actinobacillus</taxon>
    </lineage>
</organism>
<dbReference type="InterPro" id="IPR051537">
    <property type="entry name" value="DNA_Adenine_Mtase"/>
</dbReference>
<dbReference type="PANTHER" id="PTHR42933">
    <property type="entry name" value="SLR6095 PROTEIN"/>
    <property type="match status" value="1"/>
</dbReference>
<keyword evidence="8" id="KW-0812">Transmembrane</keyword>
<evidence type="ECO:0000256" key="7">
    <source>
        <dbReference type="ARBA" id="ARBA00047942"/>
    </source>
</evidence>
<keyword evidence="3 10" id="KW-0489">Methyltransferase</keyword>
<keyword evidence="8" id="KW-0472">Membrane</keyword>
<dbReference type="GO" id="GO:0032259">
    <property type="term" value="P:methylation"/>
    <property type="evidence" value="ECO:0007669"/>
    <property type="project" value="UniProtKB-KW"/>
</dbReference>
<sequence length="59" mass="6622">MAIVLPHGVLFRGNEEEKIRTKLLQRRQIDAVIGLPAGIFTNTGIPTIVMILRKQPKTQ</sequence>
<evidence type="ECO:0000256" key="2">
    <source>
        <dbReference type="ARBA" id="ARBA00011900"/>
    </source>
</evidence>
<comment type="catalytic activity">
    <reaction evidence="7">
        <text>a 2'-deoxyadenosine in DNA + S-adenosyl-L-methionine = an N(6)-methyl-2'-deoxyadenosine in DNA + S-adenosyl-L-homocysteine + H(+)</text>
        <dbReference type="Rhea" id="RHEA:15197"/>
        <dbReference type="Rhea" id="RHEA-COMP:12418"/>
        <dbReference type="Rhea" id="RHEA-COMP:12419"/>
        <dbReference type="ChEBI" id="CHEBI:15378"/>
        <dbReference type="ChEBI" id="CHEBI:57856"/>
        <dbReference type="ChEBI" id="CHEBI:59789"/>
        <dbReference type="ChEBI" id="CHEBI:90615"/>
        <dbReference type="ChEBI" id="CHEBI:90616"/>
        <dbReference type="EC" id="2.1.1.72"/>
    </reaction>
</comment>
<feature type="domain" description="DNA methylase adenine-specific" evidence="9">
    <location>
        <begin position="2"/>
        <end position="56"/>
    </location>
</feature>
<dbReference type="AlphaFoldDB" id="A0A380W0R9"/>
<keyword evidence="4 10" id="KW-0808">Transferase</keyword>
<dbReference type="SUPFAM" id="SSF53335">
    <property type="entry name" value="S-adenosyl-L-methionine-dependent methyltransferases"/>
    <property type="match status" value="1"/>
</dbReference>
<dbReference type="PANTHER" id="PTHR42933:SF3">
    <property type="entry name" value="TYPE I RESTRICTION ENZYME MJAVIII METHYLASE SUBUNIT"/>
    <property type="match status" value="1"/>
</dbReference>
<evidence type="ECO:0000256" key="3">
    <source>
        <dbReference type="ARBA" id="ARBA00022603"/>
    </source>
</evidence>
<keyword evidence="5" id="KW-0949">S-adenosyl-L-methionine</keyword>
<evidence type="ECO:0000313" key="11">
    <source>
        <dbReference type="Proteomes" id="UP000254507"/>
    </source>
</evidence>
<gene>
    <name evidence="10" type="ORF">NCTC10851_02390</name>
</gene>
<dbReference type="Proteomes" id="UP000254507">
    <property type="component" value="Unassembled WGS sequence"/>
</dbReference>
<proteinExistence type="inferred from homology"/>
<evidence type="ECO:0000259" key="9">
    <source>
        <dbReference type="Pfam" id="PF02384"/>
    </source>
</evidence>
<name>A0A380W0R9_9PAST</name>
<evidence type="ECO:0000256" key="6">
    <source>
        <dbReference type="ARBA" id="ARBA00022747"/>
    </source>
</evidence>
<dbReference type="InterPro" id="IPR003356">
    <property type="entry name" value="DNA_methylase_A-5"/>
</dbReference>
<dbReference type="GO" id="GO:0008170">
    <property type="term" value="F:N-methyltransferase activity"/>
    <property type="evidence" value="ECO:0007669"/>
    <property type="project" value="InterPro"/>
</dbReference>
<evidence type="ECO:0000256" key="4">
    <source>
        <dbReference type="ARBA" id="ARBA00022679"/>
    </source>
</evidence>
<evidence type="ECO:0000313" key="10">
    <source>
        <dbReference type="EMBL" id="SUU74759.1"/>
    </source>
</evidence>
<dbReference type="EMBL" id="UFSB01000002">
    <property type="protein sequence ID" value="SUU74759.1"/>
    <property type="molecule type" value="Genomic_DNA"/>
</dbReference>
<keyword evidence="6" id="KW-0680">Restriction system</keyword>
<keyword evidence="8" id="KW-1133">Transmembrane helix</keyword>
<evidence type="ECO:0000256" key="5">
    <source>
        <dbReference type="ARBA" id="ARBA00022691"/>
    </source>
</evidence>
<accession>A0A380W0R9</accession>
<dbReference type="GO" id="GO:0009307">
    <property type="term" value="P:DNA restriction-modification system"/>
    <property type="evidence" value="ECO:0007669"/>
    <property type="project" value="UniProtKB-KW"/>
</dbReference>
<reference evidence="10 11" key="1">
    <citation type="submission" date="2018-06" db="EMBL/GenBank/DDBJ databases">
        <authorList>
            <consortium name="Pathogen Informatics"/>
            <person name="Doyle S."/>
        </authorList>
    </citation>
    <scope>NUCLEOTIDE SEQUENCE [LARGE SCALE GENOMIC DNA]</scope>
    <source>
        <strain evidence="10 11">NCTC10851</strain>
    </source>
</reference>
<dbReference type="Pfam" id="PF02384">
    <property type="entry name" value="N6_Mtase"/>
    <property type="match status" value="1"/>
</dbReference>
<dbReference type="GO" id="GO:0009007">
    <property type="term" value="F:site-specific DNA-methyltransferase (adenine-specific) activity"/>
    <property type="evidence" value="ECO:0007669"/>
    <property type="project" value="UniProtKB-EC"/>
</dbReference>
<protein>
    <recommendedName>
        <fullName evidence="2">site-specific DNA-methyltransferase (adenine-specific)</fullName>
        <ecNumber evidence="2">2.1.1.72</ecNumber>
    </recommendedName>
</protein>
<dbReference type="Gene3D" id="3.40.50.150">
    <property type="entry name" value="Vaccinia Virus protein VP39"/>
    <property type="match status" value="1"/>
</dbReference>
<evidence type="ECO:0000256" key="8">
    <source>
        <dbReference type="SAM" id="Phobius"/>
    </source>
</evidence>
<dbReference type="EC" id="2.1.1.72" evidence="2"/>
<dbReference type="GO" id="GO:0003677">
    <property type="term" value="F:DNA binding"/>
    <property type="evidence" value="ECO:0007669"/>
    <property type="project" value="InterPro"/>
</dbReference>
<dbReference type="InterPro" id="IPR029063">
    <property type="entry name" value="SAM-dependent_MTases_sf"/>
</dbReference>
<comment type="similarity">
    <text evidence="1">Belongs to the N(4)/N(6)-methyltransferase family.</text>
</comment>
<feature type="transmembrane region" description="Helical" evidence="8">
    <location>
        <begin position="31"/>
        <end position="52"/>
    </location>
</feature>
<evidence type="ECO:0000256" key="1">
    <source>
        <dbReference type="ARBA" id="ARBA00006594"/>
    </source>
</evidence>